<feature type="compositionally biased region" description="Basic and acidic residues" evidence="1">
    <location>
        <begin position="8"/>
        <end position="17"/>
    </location>
</feature>
<gene>
    <name evidence="2" type="ORF">KP509_15G044700</name>
</gene>
<sequence>MSMGDEAASVHHDEYKDSAYPPQIRRELRRAESPPGDRIVGIAGGTLIHSGNIALHRPSQQQIFHKVPPADQDGNEPSVSPTDTMNAASEPNIKQRE</sequence>
<protein>
    <submittedName>
        <fullName evidence="2">Uncharacterized protein</fullName>
    </submittedName>
</protein>
<evidence type="ECO:0000313" key="3">
    <source>
        <dbReference type="Proteomes" id="UP000825935"/>
    </source>
</evidence>
<name>A0A8T2T7P2_CERRI</name>
<feature type="region of interest" description="Disordered" evidence="1">
    <location>
        <begin position="58"/>
        <end position="97"/>
    </location>
</feature>
<feature type="region of interest" description="Disordered" evidence="1">
    <location>
        <begin position="1"/>
        <end position="38"/>
    </location>
</feature>
<evidence type="ECO:0000313" key="2">
    <source>
        <dbReference type="EMBL" id="KAH7404818.1"/>
    </source>
</evidence>
<dbReference type="EMBL" id="CM035420">
    <property type="protein sequence ID" value="KAH7404818.1"/>
    <property type="molecule type" value="Genomic_DNA"/>
</dbReference>
<comment type="caution">
    <text evidence="2">The sequence shown here is derived from an EMBL/GenBank/DDBJ whole genome shotgun (WGS) entry which is preliminary data.</text>
</comment>
<dbReference type="AlphaFoldDB" id="A0A8T2T7P2"/>
<organism evidence="2 3">
    <name type="scientific">Ceratopteris richardii</name>
    <name type="common">Triangle waterfern</name>
    <dbReference type="NCBI Taxonomy" id="49495"/>
    <lineage>
        <taxon>Eukaryota</taxon>
        <taxon>Viridiplantae</taxon>
        <taxon>Streptophyta</taxon>
        <taxon>Embryophyta</taxon>
        <taxon>Tracheophyta</taxon>
        <taxon>Polypodiopsida</taxon>
        <taxon>Polypodiidae</taxon>
        <taxon>Polypodiales</taxon>
        <taxon>Pteridineae</taxon>
        <taxon>Pteridaceae</taxon>
        <taxon>Parkerioideae</taxon>
        <taxon>Ceratopteris</taxon>
    </lineage>
</organism>
<proteinExistence type="predicted"/>
<dbReference type="Proteomes" id="UP000825935">
    <property type="component" value="Chromosome 15"/>
</dbReference>
<keyword evidence="3" id="KW-1185">Reference proteome</keyword>
<reference evidence="2" key="1">
    <citation type="submission" date="2021-08" db="EMBL/GenBank/DDBJ databases">
        <title>WGS assembly of Ceratopteris richardii.</title>
        <authorList>
            <person name="Marchant D.B."/>
            <person name="Chen G."/>
            <person name="Jenkins J."/>
            <person name="Shu S."/>
            <person name="Leebens-Mack J."/>
            <person name="Grimwood J."/>
            <person name="Schmutz J."/>
            <person name="Soltis P."/>
            <person name="Soltis D."/>
            <person name="Chen Z.-H."/>
        </authorList>
    </citation>
    <scope>NUCLEOTIDE SEQUENCE</scope>
    <source>
        <strain evidence="2">Whitten #5841</strain>
        <tissue evidence="2">Leaf</tissue>
    </source>
</reference>
<evidence type="ECO:0000256" key="1">
    <source>
        <dbReference type="SAM" id="MobiDB-lite"/>
    </source>
</evidence>
<accession>A0A8T2T7P2</accession>
<feature type="compositionally biased region" description="Polar residues" evidence="1">
    <location>
        <begin position="75"/>
        <end position="89"/>
    </location>
</feature>